<dbReference type="Pfam" id="PF01425">
    <property type="entry name" value="Amidase"/>
    <property type="match status" value="1"/>
</dbReference>
<dbReference type="EMBL" id="FNOM01000001">
    <property type="protein sequence ID" value="SDW15480.1"/>
    <property type="molecule type" value="Genomic_DNA"/>
</dbReference>
<accession>A0A1H2R8M3</accession>
<dbReference type="PROSITE" id="PS00571">
    <property type="entry name" value="AMIDASES"/>
    <property type="match status" value="1"/>
</dbReference>
<sequence length="443" mass="45961">MGKDWQNKSAAALGRGVEAGEICPVALAETFLDAAAGHALGNRIYARLTRDSALAQAASARARAKAGQRLGPLDGVPVSWKDLFDTAGIATEAGSAVLQGRTPDRDAEVVANATAAGMIGLGKTHMSEFAYSGLGLNPVTATPPCVNNPDAVPGGSSSGAAASVAFGLAPLAIGSDTGGSVRIPAAWNDLVGLKTTADRVSLRGVVPLALRFDTIGPLARTVEDAALALAALEGRRAPDLRGASLDGVRFLVLDNVAFDDIRAAPLGGFDTAIARLEAAGATVTRRAVAAVSEAMPLSAVIYTPECYGIWRDVIEPKADLMFPPILERFRSGMDHSATDYVAAWNRLDRLRAAYLADTAEYDAVVLPTAPNLPPDAGRLMSDHAYYGVENLLTLRNTRIGNLMGLCVLTLPTGVPSTGISLMCPPMAEARLLRLGAAAEAALR</sequence>
<dbReference type="InterPro" id="IPR036928">
    <property type="entry name" value="AS_sf"/>
</dbReference>
<dbReference type="InterPro" id="IPR020556">
    <property type="entry name" value="Amidase_CS"/>
</dbReference>
<organism evidence="2 3">
    <name type="scientific">Roseicitreum antarcticum</name>
    <dbReference type="NCBI Taxonomy" id="564137"/>
    <lineage>
        <taxon>Bacteria</taxon>
        <taxon>Pseudomonadati</taxon>
        <taxon>Pseudomonadota</taxon>
        <taxon>Alphaproteobacteria</taxon>
        <taxon>Rhodobacterales</taxon>
        <taxon>Paracoccaceae</taxon>
        <taxon>Roseicitreum</taxon>
    </lineage>
</organism>
<dbReference type="OrthoDB" id="9811471at2"/>
<evidence type="ECO:0000313" key="2">
    <source>
        <dbReference type="EMBL" id="SDW15480.1"/>
    </source>
</evidence>
<dbReference type="RefSeq" id="WP_092884538.1">
    <property type="nucleotide sequence ID" value="NZ_CP061498.1"/>
</dbReference>
<dbReference type="Proteomes" id="UP000198539">
    <property type="component" value="Unassembled WGS sequence"/>
</dbReference>
<dbReference type="PANTHER" id="PTHR11895">
    <property type="entry name" value="TRANSAMIDASE"/>
    <property type="match status" value="1"/>
</dbReference>
<dbReference type="InterPro" id="IPR000120">
    <property type="entry name" value="Amidase"/>
</dbReference>
<protein>
    <submittedName>
        <fullName evidence="2">Aspartyl-tRNA(Asn)/glutamyl-tRNA(Gln) amidotransferase subunit A</fullName>
    </submittedName>
</protein>
<name>A0A1H2R8M3_9RHOB</name>
<reference evidence="2 3" key="1">
    <citation type="submission" date="2016-10" db="EMBL/GenBank/DDBJ databases">
        <authorList>
            <person name="de Groot N.N."/>
        </authorList>
    </citation>
    <scope>NUCLEOTIDE SEQUENCE [LARGE SCALE GENOMIC DNA]</scope>
    <source>
        <strain evidence="2 3">CGMCC 1.8894</strain>
    </source>
</reference>
<feature type="domain" description="Amidase" evidence="1">
    <location>
        <begin position="29"/>
        <end position="432"/>
    </location>
</feature>
<dbReference type="STRING" id="564137.SAMN04488238_101222"/>
<dbReference type="AlphaFoldDB" id="A0A1H2R8M3"/>
<gene>
    <name evidence="2" type="ORF">SAMN04488238_101222</name>
</gene>
<evidence type="ECO:0000313" key="3">
    <source>
        <dbReference type="Proteomes" id="UP000198539"/>
    </source>
</evidence>
<keyword evidence="2" id="KW-0808">Transferase</keyword>
<dbReference type="PANTHER" id="PTHR11895:SF176">
    <property type="entry name" value="AMIDASE AMID-RELATED"/>
    <property type="match status" value="1"/>
</dbReference>
<dbReference type="GO" id="GO:0016740">
    <property type="term" value="F:transferase activity"/>
    <property type="evidence" value="ECO:0007669"/>
    <property type="project" value="UniProtKB-KW"/>
</dbReference>
<proteinExistence type="predicted"/>
<keyword evidence="3" id="KW-1185">Reference proteome</keyword>
<evidence type="ECO:0000259" key="1">
    <source>
        <dbReference type="Pfam" id="PF01425"/>
    </source>
</evidence>
<dbReference type="InterPro" id="IPR023631">
    <property type="entry name" value="Amidase_dom"/>
</dbReference>
<dbReference type="Gene3D" id="3.90.1300.10">
    <property type="entry name" value="Amidase signature (AS) domain"/>
    <property type="match status" value="1"/>
</dbReference>
<dbReference type="SUPFAM" id="SSF75304">
    <property type="entry name" value="Amidase signature (AS) enzymes"/>
    <property type="match status" value="1"/>
</dbReference>